<feature type="non-terminal residue" evidence="7">
    <location>
        <position position="69"/>
    </location>
</feature>
<keyword evidence="5" id="KW-0732">Signal</keyword>
<dbReference type="InParanoid" id="D8S0S2"/>
<dbReference type="PANTHER" id="PTHR31232:SF18">
    <property type="entry name" value="S-PROTEIN HOMOLOG"/>
    <property type="match status" value="1"/>
</dbReference>
<keyword evidence="3 6" id="KW-0713">Self-incompatibility</keyword>
<evidence type="ECO:0000256" key="3">
    <source>
        <dbReference type="ARBA" id="ARBA00022471"/>
    </source>
</evidence>
<dbReference type="GO" id="GO:0005576">
    <property type="term" value="C:extracellular region"/>
    <property type="evidence" value="ECO:0007669"/>
    <property type="project" value="UniProtKB-SubCell"/>
</dbReference>
<evidence type="ECO:0000256" key="4">
    <source>
        <dbReference type="ARBA" id="ARBA00022525"/>
    </source>
</evidence>
<feature type="non-terminal residue" evidence="7">
    <location>
        <position position="1"/>
    </location>
</feature>
<evidence type="ECO:0000313" key="8">
    <source>
        <dbReference type="Proteomes" id="UP000001514"/>
    </source>
</evidence>
<comment type="similarity">
    <text evidence="2 6">Belongs to the plant self-incompatibility (S1) protein family.</text>
</comment>
<dbReference type="HOGENOM" id="CLU_125658_4_1_1"/>
<dbReference type="InterPro" id="IPR010264">
    <property type="entry name" value="Self-incomp_S1"/>
</dbReference>
<dbReference type="EMBL" id="GL377597">
    <property type="protein sequence ID" value="EFJ22099.1"/>
    <property type="molecule type" value="Genomic_DNA"/>
</dbReference>
<protein>
    <recommendedName>
        <fullName evidence="6">S-protein homolog</fullName>
    </recommendedName>
</protein>
<accession>D8S0S2</accession>
<dbReference type="PANTHER" id="PTHR31232">
    <property type="match status" value="1"/>
</dbReference>
<dbReference type="Pfam" id="PF05938">
    <property type="entry name" value="Self-incomp_S1"/>
    <property type="match status" value="1"/>
</dbReference>
<proteinExistence type="inferred from homology"/>
<evidence type="ECO:0000256" key="6">
    <source>
        <dbReference type="RuleBase" id="RU367044"/>
    </source>
</evidence>
<evidence type="ECO:0000256" key="5">
    <source>
        <dbReference type="ARBA" id="ARBA00022729"/>
    </source>
</evidence>
<dbReference type="Proteomes" id="UP000001514">
    <property type="component" value="Unassembled WGS sequence"/>
</dbReference>
<dbReference type="Gramene" id="EFJ22099">
    <property type="protein sequence ID" value="EFJ22099"/>
    <property type="gene ID" value="SELMODRAFT_18792"/>
</dbReference>
<name>D8S0S2_SELML</name>
<gene>
    <name evidence="7" type="ORF">SELMODRAFT_18792</name>
</gene>
<organism evidence="8">
    <name type="scientific">Selaginella moellendorffii</name>
    <name type="common">Spikemoss</name>
    <dbReference type="NCBI Taxonomy" id="88036"/>
    <lineage>
        <taxon>Eukaryota</taxon>
        <taxon>Viridiplantae</taxon>
        <taxon>Streptophyta</taxon>
        <taxon>Embryophyta</taxon>
        <taxon>Tracheophyta</taxon>
        <taxon>Lycopodiopsida</taxon>
        <taxon>Selaginellales</taxon>
        <taxon>Selaginellaceae</taxon>
        <taxon>Selaginella</taxon>
    </lineage>
</organism>
<evidence type="ECO:0000256" key="1">
    <source>
        <dbReference type="ARBA" id="ARBA00004613"/>
    </source>
</evidence>
<sequence length="69" mass="8213">DLSLHCQSKQDDLGAQTLKPKDSFGWPFDDRWVGNTLFWCDFSLDGKSFQFHAYDQKKSSNYEQIEWYL</sequence>
<comment type="subcellular location">
    <subcellularLocation>
        <location evidence="1 6">Secreted</location>
    </subcellularLocation>
</comment>
<dbReference type="KEGG" id="smo:SELMODRAFT_18792"/>
<keyword evidence="8" id="KW-1185">Reference proteome</keyword>
<dbReference type="GO" id="GO:0060320">
    <property type="term" value="P:rejection of self pollen"/>
    <property type="evidence" value="ECO:0007669"/>
    <property type="project" value="UniProtKB-KW"/>
</dbReference>
<evidence type="ECO:0000313" key="7">
    <source>
        <dbReference type="EMBL" id="EFJ22099.1"/>
    </source>
</evidence>
<reference evidence="7 8" key="1">
    <citation type="journal article" date="2011" name="Science">
        <title>The Selaginella genome identifies genetic changes associated with the evolution of vascular plants.</title>
        <authorList>
            <person name="Banks J.A."/>
            <person name="Nishiyama T."/>
            <person name="Hasebe M."/>
            <person name="Bowman J.L."/>
            <person name="Gribskov M."/>
            <person name="dePamphilis C."/>
            <person name="Albert V.A."/>
            <person name="Aono N."/>
            <person name="Aoyama T."/>
            <person name="Ambrose B.A."/>
            <person name="Ashton N.W."/>
            <person name="Axtell M.J."/>
            <person name="Barker E."/>
            <person name="Barker M.S."/>
            <person name="Bennetzen J.L."/>
            <person name="Bonawitz N.D."/>
            <person name="Chapple C."/>
            <person name="Cheng C."/>
            <person name="Correa L.G."/>
            <person name="Dacre M."/>
            <person name="DeBarry J."/>
            <person name="Dreyer I."/>
            <person name="Elias M."/>
            <person name="Engstrom E.M."/>
            <person name="Estelle M."/>
            <person name="Feng L."/>
            <person name="Finet C."/>
            <person name="Floyd S.K."/>
            <person name="Frommer W.B."/>
            <person name="Fujita T."/>
            <person name="Gramzow L."/>
            <person name="Gutensohn M."/>
            <person name="Harholt J."/>
            <person name="Hattori M."/>
            <person name="Heyl A."/>
            <person name="Hirai T."/>
            <person name="Hiwatashi Y."/>
            <person name="Ishikawa M."/>
            <person name="Iwata M."/>
            <person name="Karol K.G."/>
            <person name="Koehler B."/>
            <person name="Kolukisaoglu U."/>
            <person name="Kubo M."/>
            <person name="Kurata T."/>
            <person name="Lalonde S."/>
            <person name="Li K."/>
            <person name="Li Y."/>
            <person name="Litt A."/>
            <person name="Lyons E."/>
            <person name="Manning G."/>
            <person name="Maruyama T."/>
            <person name="Michael T.P."/>
            <person name="Mikami K."/>
            <person name="Miyazaki S."/>
            <person name="Morinaga S."/>
            <person name="Murata T."/>
            <person name="Mueller-Roeber B."/>
            <person name="Nelson D.R."/>
            <person name="Obara M."/>
            <person name="Oguri Y."/>
            <person name="Olmstead R.G."/>
            <person name="Onodera N."/>
            <person name="Petersen B.L."/>
            <person name="Pils B."/>
            <person name="Prigge M."/>
            <person name="Rensing S.A."/>
            <person name="Riano-Pachon D.M."/>
            <person name="Roberts A.W."/>
            <person name="Sato Y."/>
            <person name="Scheller H.V."/>
            <person name="Schulz B."/>
            <person name="Schulz C."/>
            <person name="Shakirov E.V."/>
            <person name="Shibagaki N."/>
            <person name="Shinohara N."/>
            <person name="Shippen D.E."/>
            <person name="Soerensen I."/>
            <person name="Sotooka R."/>
            <person name="Sugimoto N."/>
            <person name="Sugita M."/>
            <person name="Sumikawa N."/>
            <person name="Tanurdzic M."/>
            <person name="Theissen G."/>
            <person name="Ulvskov P."/>
            <person name="Wakazuki S."/>
            <person name="Weng J.K."/>
            <person name="Willats W.W."/>
            <person name="Wipf D."/>
            <person name="Wolf P.G."/>
            <person name="Yang L."/>
            <person name="Zimmer A.D."/>
            <person name="Zhu Q."/>
            <person name="Mitros T."/>
            <person name="Hellsten U."/>
            <person name="Loque D."/>
            <person name="Otillar R."/>
            <person name="Salamov A."/>
            <person name="Schmutz J."/>
            <person name="Shapiro H."/>
            <person name="Lindquist E."/>
            <person name="Lucas S."/>
            <person name="Rokhsar D."/>
            <person name="Grigoriev I.V."/>
        </authorList>
    </citation>
    <scope>NUCLEOTIDE SEQUENCE [LARGE SCALE GENOMIC DNA]</scope>
</reference>
<dbReference type="AlphaFoldDB" id="D8S0S2"/>
<evidence type="ECO:0000256" key="2">
    <source>
        <dbReference type="ARBA" id="ARBA00005581"/>
    </source>
</evidence>
<keyword evidence="4 6" id="KW-0964">Secreted</keyword>